<dbReference type="Gene3D" id="1.20.120.530">
    <property type="entry name" value="GntR ligand-binding domain-like"/>
    <property type="match status" value="1"/>
</dbReference>
<dbReference type="EMBL" id="BMJG01000020">
    <property type="protein sequence ID" value="GGC48888.1"/>
    <property type="molecule type" value="Genomic_DNA"/>
</dbReference>
<name>A0ABQ1MXF9_9MICO</name>
<accession>A0ABQ1MXF9</accession>
<protein>
    <recommendedName>
        <fullName evidence="4">GntR C-terminal domain-containing protein</fullName>
    </recommendedName>
</protein>
<dbReference type="InterPro" id="IPR008920">
    <property type="entry name" value="TF_FadR/GntR_C"/>
</dbReference>
<dbReference type="InterPro" id="IPR011711">
    <property type="entry name" value="GntR_C"/>
</dbReference>
<evidence type="ECO:0000313" key="6">
    <source>
        <dbReference type="Proteomes" id="UP000632322"/>
    </source>
</evidence>
<gene>
    <name evidence="5" type="ORF">GCM10010974_33870</name>
</gene>
<feature type="domain" description="GntR C-terminal" evidence="4">
    <location>
        <begin position="10"/>
        <end position="94"/>
    </location>
</feature>
<proteinExistence type="predicted"/>
<evidence type="ECO:0000256" key="3">
    <source>
        <dbReference type="ARBA" id="ARBA00023163"/>
    </source>
</evidence>
<sequence>MGRLAHEFEDGDDEFGRIQASYAFHTELVKLCGNSRIVASYRQITMQVKLCMSLNLRRLNIVETPSENVARHRELRAAVLSGDMTRALEAISGHGHDTFAREFLDTLPGGTARSAQWLDSRT</sequence>
<dbReference type="Proteomes" id="UP000632322">
    <property type="component" value="Unassembled WGS sequence"/>
</dbReference>
<evidence type="ECO:0000313" key="5">
    <source>
        <dbReference type="EMBL" id="GGC48888.1"/>
    </source>
</evidence>
<reference evidence="6" key="1">
    <citation type="journal article" date="2019" name="Int. J. Syst. Evol. Microbiol.">
        <title>The Global Catalogue of Microorganisms (GCM) 10K type strain sequencing project: providing services to taxonomists for standard genome sequencing and annotation.</title>
        <authorList>
            <consortium name="The Broad Institute Genomics Platform"/>
            <consortium name="The Broad Institute Genome Sequencing Center for Infectious Disease"/>
            <person name="Wu L."/>
            <person name="Ma J."/>
        </authorList>
    </citation>
    <scope>NUCLEOTIDE SEQUENCE [LARGE SCALE GENOMIC DNA]</scope>
    <source>
        <strain evidence="6">CGMCC 1.15472</strain>
    </source>
</reference>
<evidence type="ECO:0000256" key="2">
    <source>
        <dbReference type="ARBA" id="ARBA00023125"/>
    </source>
</evidence>
<keyword evidence="6" id="KW-1185">Reference proteome</keyword>
<keyword evidence="1" id="KW-0805">Transcription regulation</keyword>
<keyword evidence="3" id="KW-0804">Transcription</keyword>
<keyword evidence="2" id="KW-0238">DNA-binding</keyword>
<dbReference type="SUPFAM" id="SSF48008">
    <property type="entry name" value="GntR ligand-binding domain-like"/>
    <property type="match status" value="1"/>
</dbReference>
<organism evidence="5 6">
    <name type="scientific">Brevibacterium sediminis</name>
    <dbReference type="NCBI Taxonomy" id="1857024"/>
    <lineage>
        <taxon>Bacteria</taxon>
        <taxon>Bacillati</taxon>
        <taxon>Actinomycetota</taxon>
        <taxon>Actinomycetes</taxon>
        <taxon>Micrococcales</taxon>
        <taxon>Brevibacteriaceae</taxon>
        <taxon>Brevibacterium</taxon>
    </lineage>
</organism>
<dbReference type="Pfam" id="PF07729">
    <property type="entry name" value="FCD"/>
    <property type="match status" value="1"/>
</dbReference>
<evidence type="ECO:0000259" key="4">
    <source>
        <dbReference type="Pfam" id="PF07729"/>
    </source>
</evidence>
<comment type="caution">
    <text evidence="5">The sequence shown here is derived from an EMBL/GenBank/DDBJ whole genome shotgun (WGS) entry which is preliminary data.</text>
</comment>
<evidence type="ECO:0000256" key="1">
    <source>
        <dbReference type="ARBA" id="ARBA00023015"/>
    </source>
</evidence>